<feature type="domain" description="NadR/Ttd14 AAA" evidence="1">
    <location>
        <begin position="70"/>
        <end position="214"/>
    </location>
</feature>
<proteinExistence type="predicted"/>
<dbReference type="AlphaFoldDB" id="A0A6J7SRY4"/>
<dbReference type="SUPFAM" id="SSF52540">
    <property type="entry name" value="P-loop containing nucleoside triphosphate hydrolases"/>
    <property type="match status" value="1"/>
</dbReference>
<dbReference type="InterPro" id="IPR052735">
    <property type="entry name" value="NAD_biosynth-regulator"/>
</dbReference>
<evidence type="ECO:0000313" key="2">
    <source>
        <dbReference type="EMBL" id="CAB5043240.1"/>
    </source>
</evidence>
<dbReference type="PANTHER" id="PTHR37512:SF1">
    <property type="entry name" value="NADR_TTD14 AAA DOMAIN-CONTAINING PROTEIN"/>
    <property type="match status" value="1"/>
</dbReference>
<gene>
    <name evidence="2" type="ORF">UFOPK4237_01734</name>
</gene>
<dbReference type="InterPro" id="IPR038727">
    <property type="entry name" value="NadR/Ttd14_AAA_dom"/>
</dbReference>
<dbReference type="PANTHER" id="PTHR37512">
    <property type="entry name" value="TRIFUNCTIONAL NAD BIOSYNTHESIS/REGULATOR PROTEIN NADR"/>
    <property type="match status" value="1"/>
</dbReference>
<dbReference type="EMBL" id="CAFBPZ010000185">
    <property type="protein sequence ID" value="CAB5043240.1"/>
    <property type="molecule type" value="Genomic_DNA"/>
</dbReference>
<accession>A0A6J7SRY4</accession>
<sequence>MPLRNCIGIPCGKKDEPWKHGYKQAPESLKHASAHDVFKPDAAHDNADQNAYISQVRHKRYSRTVSRQLRIAVLGGESTGKTTLILGLAAITHGVVVTEVLRDFVQEHHRPPHQEGQRRIMLAQRQREDQAIADHPCAVIFCDPAVIMTAIYSDLYFKDRSLHDQALSYSKDYDATFWCRPDIPWVADIGQHDGPDFRDRADSLIQSWVGQLGTVTSVHEITGQSGRLDLAHELLSEQFGSVWESVVRPEPT</sequence>
<reference evidence="2" key="1">
    <citation type="submission" date="2020-05" db="EMBL/GenBank/DDBJ databases">
        <authorList>
            <person name="Chiriac C."/>
            <person name="Salcher M."/>
            <person name="Ghai R."/>
            <person name="Kavagutti S V."/>
        </authorList>
    </citation>
    <scope>NUCLEOTIDE SEQUENCE</scope>
</reference>
<dbReference type="InterPro" id="IPR027417">
    <property type="entry name" value="P-loop_NTPase"/>
</dbReference>
<organism evidence="2">
    <name type="scientific">freshwater metagenome</name>
    <dbReference type="NCBI Taxonomy" id="449393"/>
    <lineage>
        <taxon>unclassified sequences</taxon>
        <taxon>metagenomes</taxon>
        <taxon>ecological metagenomes</taxon>
    </lineage>
</organism>
<dbReference type="Gene3D" id="3.40.50.300">
    <property type="entry name" value="P-loop containing nucleotide triphosphate hydrolases"/>
    <property type="match status" value="1"/>
</dbReference>
<name>A0A6J7SRY4_9ZZZZ</name>
<dbReference type="Pfam" id="PF13521">
    <property type="entry name" value="AAA_28"/>
    <property type="match status" value="1"/>
</dbReference>
<protein>
    <submittedName>
        <fullName evidence="2">Unannotated protein</fullName>
    </submittedName>
</protein>
<evidence type="ECO:0000259" key="1">
    <source>
        <dbReference type="Pfam" id="PF13521"/>
    </source>
</evidence>